<dbReference type="EMBL" id="JACSQJ010000002">
    <property type="protein sequence ID" value="MBD7987493.1"/>
    <property type="molecule type" value="Genomic_DNA"/>
</dbReference>
<proteinExistence type="predicted"/>
<keyword evidence="1" id="KW-1133">Transmembrane helix</keyword>
<feature type="transmembrane region" description="Helical" evidence="1">
    <location>
        <begin position="34"/>
        <end position="56"/>
    </location>
</feature>
<keyword evidence="3" id="KW-1185">Reference proteome</keyword>
<reference evidence="2 3" key="1">
    <citation type="submission" date="2020-08" db="EMBL/GenBank/DDBJ databases">
        <title>A Genomic Blueprint of the Chicken Gut Microbiome.</title>
        <authorList>
            <person name="Gilroy R."/>
            <person name="Ravi A."/>
            <person name="Getino M."/>
            <person name="Pursley I."/>
            <person name="Horton D.L."/>
            <person name="Alikhan N.-F."/>
            <person name="Baker D."/>
            <person name="Gharbi K."/>
            <person name="Hall N."/>
            <person name="Watson M."/>
            <person name="Adriaenssens E.M."/>
            <person name="Foster-Nyarko E."/>
            <person name="Jarju S."/>
            <person name="Secka A."/>
            <person name="Antonio M."/>
            <person name="Oren A."/>
            <person name="Chaudhuri R."/>
            <person name="La Ragione R.M."/>
            <person name="Hildebrand F."/>
            <person name="Pallen M.J."/>
        </authorList>
    </citation>
    <scope>NUCLEOTIDE SEQUENCE [LARGE SCALE GENOMIC DNA]</scope>
    <source>
        <strain evidence="2 3">Sa2BVA3</strain>
    </source>
</reference>
<evidence type="ECO:0000313" key="2">
    <source>
        <dbReference type="EMBL" id="MBD7987493.1"/>
    </source>
</evidence>
<evidence type="ECO:0000313" key="3">
    <source>
        <dbReference type="Proteomes" id="UP000647183"/>
    </source>
</evidence>
<comment type="caution">
    <text evidence="2">The sequence shown here is derived from an EMBL/GenBank/DDBJ whole genome shotgun (WGS) entry which is preliminary data.</text>
</comment>
<evidence type="ECO:0000256" key="1">
    <source>
        <dbReference type="SAM" id="Phobius"/>
    </source>
</evidence>
<gene>
    <name evidence="2" type="ORF">H9645_05565</name>
</gene>
<dbReference type="RefSeq" id="WP_191728729.1">
    <property type="nucleotide sequence ID" value="NZ_JACSQJ010000002.1"/>
</dbReference>
<keyword evidence="1" id="KW-0472">Membrane</keyword>
<keyword evidence="1" id="KW-0812">Transmembrane</keyword>
<feature type="transmembrane region" description="Helical" evidence="1">
    <location>
        <begin position="100"/>
        <end position="122"/>
    </location>
</feature>
<name>A0ABR8UI78_9GAMM</name>
<sequence length="134" mass="14598">MALTFLLLLIATAWGLGALQLWPRAGRVRDLSMWLGGALALGVAACVAWGFAGVLRQGDWQALTNAQAAHRLFGPGTRWFGSTGWPLLDRAANVYLSLDLILTLVALCVASLHGFVFWAGVAERRRQARVRRGR</sequence>
<accession>A0ABR8UI78</accession>
<protein>
    <submittedName>
        <fullName evidence="2">Uncharacterized protein</fullName>
    </submittedName>
</protein>
<dbReference type="Proteomes" id="UP000647183">
    <property type="component" value="Unassembled WGS sequence"/>
</dbReference>
<organism evidence="2 3">
    <name type="scientific">Luteimonas colneyensis</name>
    <dbReference type="NCBI Taxonomy" id="2762230"/>
    <lineage>
        <taxon>Bacteria</taxon>
        <taxon>Pseudomonadati</taxon>
        <taxon>Pseudomonadota</taxon>
        <taxon>Gammaproteobacteria</taxon>
        <taxon>Lysobacterales</taxon>
        <taxon>Lysobacteraceae</taxon>
        <taxon>Luteimonas</taxon>
    </lineage>
</organism>